<evidence type="ECO:0000313" key="5">
    <source>
        <dbReference type="EMBL" id="SPY07561.1"/>
    </source>
</evidence>
<evidence type="ECO:0000259" key="4">
    <source>
        <dbReference type="PROSITE" id="PS51186"/>
    </source>
</evidence>
<dbReference type="GO" id="GO:0005524">
    <property type="term" value="F:ATP binding"/>
    <property type="evidence" value="ECO:0007669"/>
    <property type="project" value="UniProtKB-KW"/>
</dbReference>
<dbReference type="InterPro" id="IPR051538">
    <property type="entry name" value="Acyl-CoA_Synth/Transferase"/>
</dbReference>
<dbReference type="CDD" id="cd04301">
    <property type="entry name" value="NAT_SF"/>
    <property type="match status" value="1"/>
</dbReference>
<keyword evidence="1" id="KW-0436">Ligase</keyword>
<dbReference type="SUPFAM" id="SSF52210">
    <property type="entry name" value="Succinyl-CoA synthetase domains"/>
    <property type="match status" value="2"/>
</dbReference>
<dbReference type="RefSeq" id="WP_113062327.1">
    <property type="nucleotide sequence ID" value="NZ_UATH01000001.1"/>
</dbReference>
<dbReference type="Pfam" id="PF13549">
    <property type="entry name" value="ATP-grasp_5"/>
    <property type="match status" value="1"/>
</dbReference>
<keyword evidence="3" id="KW-0067">ATP-binding</keyword>
<organism evidence="5 6">
    <name type="scientific">Oligella urethralis</name>
    <dbReference type="NCBI Taxonomy" id="90245"/>
    <lineage>
        <taxon>Bacteria</taxon>
        <taxon>Pseudomonadati</taxon>
        <taxon>Pseudomonadota</taxon>
        <taxon>Betaproteobacteria</taxon>
        <taxon>Burkholderiales</taxon>
        <taxon>Alcaligenaceae</taxon>
        <taxon>Oligella</taxon>
    </lineage>
</organism>
<dbReference type="GO" id="GO:0016874">
    <property type="term" value="F:ligase activity"/>
    <property type="evidence" value="ECO:0007669"/>
    <property type="project" value="UniProtKB-KW"/>
</dbReference>
<dbReference type="Pfam" id="PF13302">
    <property type="entry name" value="Acetyltransf_3"/>
    <property type="match status" value="1"/>
</dbReference>
<dbReference type="InterPro" id="IPR032875">
    <property type="entry name" value="Succ_CoA_lig_flav_dom"/>
</dbReference>
<dbReference type="EMBL" id="UATH01000001">
    <property type="protein sequence ID" value="SPY07561.1"/>
    <property type="molecule type" value="Genomic_DNA"/>
</dbReference>
<evidence type="ECO:0000313" key="6">
    <source>
        <dbReference type="Proteomes" id="UP000250242"/>
    </source>
</evidence>
<keyword evidence="2" id="KW-0547">Nucleotide-binding</keyword>
<dbReference type="InterPro" id="IPR016181">
    <property type="entry name" value="Acyl_CoA_acyltransferase"/>
</dbReference>
<reference evidence="5 6" key="1">
    <citation type="submission" date="2018-06" db="EMBL/GenBank/DDBJ databases">
        <authorList>
            <consortium name="Pathogen Informatics"/>
            <person name="Doyle S."/>
        </authorList>
    </citation>
    <scope>NUCLEOTIDE SEQUENCE [LARGE SCALE GENOMIC DNA]</scope>
    <source>
        <strain evidence="5 6">NCTC11009</strain>
    </source>
</reference>
<dbReference type="Proteomes" id="UP000250242">
    <property type="component" value="Unassembled WGS sequence"/>
</dbReference>
<sequence length="827" mass="92620">MYKHRLAALFDPSSILVISDIDLPLSKYIAGRSRRQVEWHRWDIASQQEVVNVDTSLRADTPDDTLEAPDLALICLASKKVELALQLLSKRRPKALIILPYTDIDADALSLAPRIKAWAKEHQCLLLGPRSFGVQRPMQGLNFSRIPLVHRGKVAVVSQSRMILMSVLDWAAESGVGVSTAVSTGEVPGVSLAEIIEYLAGDTYTSSIVLYLDKLTQGRALLSALRAAAAVKPVVVFRAGRMDSELLGEDVVFDAAVRRSGAVRANYILELFSALKTVNHIRKPKGGRLAILGNGRAQTQLLWDVLGSAGEAARLGYLSPDTQHTLAVHLGPGSITTNPVIGYKPFSSSSLVAALKILVDDPAIDAVMLILAPDEASDMEEIVRGLAEYAPKAPKPIFTTLFGEEIMHPLRQIMDEAGTPAFRNPETAFFGFNTINAYHYNQQLLQQVRIPLLVNTEPDKEAVQTLIDKARAEGRTALSLEEIRSIFRSYNVDMLWADEMDEHREEIDDEAPFARVMVKRDPIFGPWIYFGEGKHEVRISEHDHGQDLPPLNAFLAAQLIERSRFWRLELHFYAEEHHFVKLQKLLEIVSDLVSEHPDIETMEINPIALGLNNLIADSAKISLTAEPQAKTVESRYQHLAIHPYPHYLVEHKVFQDGIPWTLRPIRPEDAEALQNFIRSLSDSSRYMRFVSMMSELTPKMLTRYTYVDYDKELALVATTEVPNPANRGLPQEVIIGLAHYLRNNDGVGAEYALVISDDWQRRRLGHSLMSKLIELGRQQGLEYLEGIVLSNNKAMLSLMTGLGMINDPDPEDHSVRRVWMPFKQRTE</sequence>
<accession>A0A2X1USY6</accession>
<dbReference type="PROSITE" id="PS51186">
    <property type="entry name" value="GNAT"/>
    <property type="match status" value="1"/>
</dbReference>
<dbReference type="SUPFAM" id="SSF55729">
    <property type="entry name" value="Acyl-CoA N-acyltransferases (Nat)"/>
    <property type="match status" value="1"/>
</dbReference>
<evidence type="ECO:0000256" key="3">
    <source>
        <dbReference type="ARBA" id="ARBA00022840"/>
    </source>
</evidence>
<dbReference type="InterPro" id="IPR000182">
    <property type="entry name" value="GNAT_dom"/>
</dbReference>
<dbReference type="Gene3D" id="3.30.470.20">
    <property type="entry name" value="ATP-grasp fold, B domain"/>
    <property type="match status" value="1"/>
</dbReference>
<dbReference type="PANTHER" id="PTHR43334">
    <property type="entry name" value="ACETATE--COA LIGASE [ADP-FORMING]"/>
    <property type="match status" value="1"/>
</dbReference>
<dbReference type="InterPro" id="IPR016102">
    <property type="entry name" value="Succinyl-CoA_synth-like"/>
</dbReference>
<evidence type="ECO:0000256" key="1">
    <source>
        <dbReference type="ARBA" id="ARBA00022598"/>
    </source>
</evidence>
<dbReference type="AlphaFoldDB" id="A0A2X1USY6"/>
<dbReference type="Gene3D" id="3.40.50.261">
    <property type="entry name" value="Succinyl-CoA synthetase domains"/>
    <property type="match status" value="2"/>
</dbReference>
<dbReference type="PANTHER" id="PTHR43334:SF1">
    <property type="entry name" value="3-HYDROXYPROPIONATE--COA LIGASE [ADP-FORMING]"/>
    <property type="match status" value="1"/>
</dbReference>
<gene>
    <name evidence="5" type="ORF">NCTC11009_00772</name>
</gene>
<dbReference type="Pfam" id="PF13607">
    <property type="entry name" value="Succ_CoA_lig"/>
    <property type="match status" value="1"/>
</dbReference>
<evidence type="ECO:0000256" key="2">
    <source>
        <dbReference type="ARBA" id="ARBA00022741"/>
    </source>
</evidence>
<feature type="domain" description="N-acetyltransferase" evidence="4">
    <location>
        <begin position="660"/>
        <end position="825"/>
    </location>
</feature>
<dbReference type="GO" id="GO:0016747">
    <property type="term" value="F:acyltransferase activity, transferring groups other than amino-acyl groups"/>
    <property type="evidence" value="ECO:0007669"/>
    <property type="project" value="InterPro"/>
</dbReference>
<proteinExistence type="predicted"/>
<dbReference type="Gene3D" id="3.40.630.30">
    <property type="match status" value="1"/>
</dbReference>
<name>A0A2X1USY6_9BURK</name>
<protein>
    <submittedName>
        <fullName evidence="5">Succinyl-CoA synthetase subunit alpha</fullName>
    </submittedName>
</protein>